<dbReference type="STRING" id="57577.A0A2K3NPQ0"/>
<dbReference type="InterPro" id="IPR036638">
    <property type="entry name" value="HLH_DNA-bd_sf"/>
</dbReference>
<keyword evidence="2" id="KW-0805">Transcription regulation</keyword>
<dbReference type="AlphaFoldDB" id="A0A2K3NPQ0"/>
<evidence type="ECO:0000259" key="7">
    <source>
        <dbReference type="PROSITE" id="PS50888"/>
    </source>
</evidence>
<comment type="subcellular location">
    <subcellularLocation>
        <location evidence="1">Nucleus</location>
    </subcellularLocation>
</comment>
<reference evidence="8 9" key="1">
    <citation type="journal article" date="2014" name="Am. J. Bot.">
        <title>Genome assembly and annotation for red clover (Trifolium pratense; Fabaceae).</title>
        <authorList>
            <person name="Istvanek J."/>
            <person name="Jaros M."/>
            <person name="Krenek A."/>
            <person name="Repkova J."/>
        </authorList>
    </citation>
    <scope>NUCLEOTIDE SEQUENCE [LARGE SCALE GENOMIC DNA]</scope>
    <source>
        <strain evidence="9">cv. Tatra</strain>
        <tissue evidence="8">Young leaves</tissue>
    </source>
</reference>
<keyword evidence="5" id="KW-0539">Nucleus</keyword>
<keyword evidence="4" id="KW-0804">Transcription</keyword>
<evidence type="ECO:0000256" key="4">
    <source>
        <dbReference type="ARBA" id="ARBA00023163"/>
    </source>
</evidence>
<dbReference type="Pfam" id="PF00010">
    <property type="entry name" value="HLH"/>
    <property type="match status" value="1"/>
</dbReference>
<evidence type="ECO:0000256" key="6">
    <source>
        <dbReference type="SAM" id="MobiDB-lite"/>
    </source>
</evidence>
<dbReference type="GO" id="GO:0000981">
    <property type="term" value="F:DNA-binding transcription factor activity, RNA polymerase II-specific"/>
    <property type="evidence" value="ECO:0007669"/>
    <property type="project" value="TreeGrafter"/>
</dbReference>
<evidence type="ECO:0000256" key="3">
    <source>
        <dbReference type="ARBA" id="ARBA00023125"/>
    </source>
</evidence>
<organism evidence="8 9">
    <name type="scientific">Trifolium pratense</name>
    <name type="common">Red clover</name>
    <dbReference type="NCBI Taxonomy" id="57577"/>
    <lineage>
        <taxon>Eukaryota</taxon>
        <taxon>Viridiplantae</taxon>
        <taxon>Streptophyta</taxon>
        <taxon>Embryophyta</taxon>
        <taxon>Tracheophyta</taxon>
        <taxon>Spermatophyta</taxon>
        <taxon>Magnoliopsida</taxon>
        <taxon>eudicotyledons</taxon>
        <taxon>Gunneridae</taxon>
        <taxon>Pentapetalae</taxon>
        <taxon>rosids</taxon>
        <taxon>fabids</taxon>
        <taxon>Fabales</taxon>
        <taxon>Fabaceae</taxon>
        <taxon>Papilionoideae</taxon>
        <taxon>50 kb inversion clade</taxon>
        <taxon>NPAAA clade</taxon>
        <taxon>Hologalegina</taxon>
        <taxon>IRL clade</taxon>
        <taxon>Trifolieae</taxon>
        <taxon>Trifolium</taxon>
    </lineage>
</organism>
<feature type="region of interest" description="Disordered" evidence="6">
    <location>
        <begin position="141"/>
        <end position="219"/>
    </location>
</feature>
<dbReference type="GO" id="GO:0046983">
    <property type="term" value="F:protein dimerization activity"/>
    <property type="evidence" value="ECO:0007669"/>
    <property type="project" value="InterPro"/>
</dbReference>
<evidence type="ECO:0000313" key="8">
    <source>
        <dbReference type="EMBL" id="PNY05010.1"/>
    </source>
</evidence>
<evidence type="ECO:0000256" key="5">
    <source>
        <dbReference type="ARBA" id="ARBA00023242"/>
    </source>
</evidence>
<proteinExistence type="predicted"/>
<dbReference type="PROSITE" id="PS50888">
    <property type="entry name" value="BHLH"/>
    <property type="match status" value="1"/>
</dbReference>
<sequence length="344" mass="38614">MDPSEQSCEEWSSLSGFYTAEEADFMGQLLNNSQIPQHHYGNFNFETPSTLWPIHDSTIVSMNNSSHFPQNYDNNSSNTDFLSFLQESNFISATSNISPNTINGGNICLNDQGANIGYISMENVNFSTYSIQGNDSQQITENTDEEFGQEVSESTKEGISNNLEKSGKRSRSSIKVQKNKKNVKSRKKPKSEFISNTEEDESTDLQEQNLSSEDDDFNASQKVKAGGSSILNQNDSTALKLKGKTRCDKSSATDPQGVYAKKRRERINERLKILQSLVPNGTKVDISTMLEEAVQYVKFLQVQIKLLSSDDHWMYAPIAYNGMNIGLNLDINYPNQTTIENIRK</sequence>
<reference evidence="8 9" key="2">
    <citation type="journal article" date="2017" name="Front. Plant Sci.">
        <title>Gene Classification and Mining of Molecular Markers Useful in Red Clover (Trifolium pratense) Breeding.</title>
        <authorList>
            <person name="Istvanek J."/>
            <person name="Dluhosova J."/>
            <person name="Dluhos P."/>
            <person name="Patkova L."/>
            <person name="Nedelnik J."/>
            <person name="Repkova J."/>
        </authorList>
    </citation>
    <scope>NUCLEOTIDE SEQUENCE [LARGE SCALE GENOMIC DNA]</scope>
    <source>
        <strain evidence="9">cv. Tatra</strain>
        <tissue evidence="8">Young leaves</tissue>
    </source>
</reference>
<dbReference type="SUPFAM" id="SSF47459">
    <property type="entry name" value="HLH, helix-loop-helix DNA-binding domain"/>
    <property type="match status" value="1"/>
</dbReference>
<comment type="caution">
    <text evidence="8">The sequence shown here is derived from an EMBL/GenBank/DDBJ whole genome shotgun (WGS) entry which is preliminary data.</text>
</comment>
<dbReference type="GO" id="GO:0048766">
    <property type="term" value="P:root hair initiation"/>
    <property type="evidence" value="ECO:0007669"/>
    <property type="project" value="UniProtKB-ARBA"/>
</dbReference>
<dbReference type="CDD" id="cd11454">
    <property type="entry name" value="bHLH_AtIND_like"/>
    <property type="match status" value="1"/>
</dbReference>
<dbReference type="PANTHER" id="PTHR16223">
    <property type="entry name" value="TRANSCRIPTION FACTOR BHLH83-RELATED"/>
    <property type="match status" value="1"/>
</dbReference>
<dbReference type="SMART" id="SM00353">
    <property type="entry name" value="HLH"/>
    <property type="match status" value="1"/>
</dbReference>
<dbReference type="InterPro" id="IPR011598">
    <property type="entry name" value="bHLH_dom"/>
</dbReference>
<dbReference type="Gene3D" id="4.10.280.10">
    <property type="entry name" value="Helix-loop-helix DNA-binding domain"/>
    <property type="match status" value="1"/>
</dbReference>
<accession>A0A2K3NPQ0</accession>
<evidence type="ECO:0000256" key="1">
    <source>
        <dbReference type="ARBA" id="ARBA00004123"/>
    </source>
</evidence>
<protein>
    <submittedName>
        <fullName evidence="8">Transcription factor bHLH84-like protein</fullName>
    </submittedName>
</protein>
<name>A0A2K3NPQ0_TRIPR</name>
<feature type="domain" description="BHLH" evidence="7">
    <location>
        <begin position="251"/>
        <end position="300"/>
    </location>
</feature>
<dbReference type="InterPro" id="IPR045843">
    <property type="entry name" value="IND-like"/>
</dbReference>
<dbReference type="GO" id="GO:0005634">
    <property type="term" value="C:nucleus"/>
    <property type="evidence" value="ECO:0007669"/>
    <property type="project" value="UniProtKB-SubCell"/>
</dbReference>
<dbReference type="EMBL" id="ASHM01000587">
    <property type="protein sequence ID" value="PNY05010.1"/>
    <property type="molecule type" value="Genomic_DNA"/>
</dbReference>
<dbReference type="Proteomes" id="UP000236291">
    <property type="component" value="Unassembled WGS sequence"/>
</dbReference>
<gene>
    <name evidence="8" type="ORF">L195_g001447</name>
</gene>
<evidence type="ECO:0000313" key="9">
    <source>
        <dbReference type="Proteomes" id="UP000236291"/>
    </source>
</evidence>
<dbReference type="FunFam" id="4.10.280.10:FF:000022">
    <property type="entry name" value="Basic helix-loop-helix transcription factor"/>
    <property type="match status" value="1"/>
</dbReference>
<dbReference type="PANTHER" id="PTHR16223:SF300">
    <property type="entry name" value="TRANSCRIPTION FACTOR BHLH133"/>
    <property type="match status" value="1"/>
</dbReference>
<dbReference type="GO" id="GO:0000978">
    <property type="term" value="F:RNA polymerase II cis-regulatory region sequence-specific DNA binding"/>
    <property type="evidence" value="ECO:0007669"/>
    <property type="project" value="TreeGrafter"/>
</dbReference>
<keyword evidence="3" id="KW-0238">DNA-binding</keyword>
<evidence type="ECO:0000256" key="2">
    <source>
        <dbReference type="ARBA" id="ARBA00023015"/>
    </source>
</evidence>
<feature type="compositionally biased region" description="Basic residues" evidence="6">
    <location>
        <begin position="168"/>
        <end position="189"/>
    </location>
</feature>